<proteinExistence type="inferred from homology"/>
<comment type="similarity">
    <text evidence="5">Belongs to the DEAD box helicase family.</text>
</comment>
<name>A0A832LUF2_9BACT</name>
<gene>
    <name evidence="7" type="ORF">ENT73_02140</name>
</gene>
<dbReference type="Gene3D" id="3.40.50.300">
    <property type="entry name" value="P-loop containing nucleotide triphosphate hydrolases"/>
    <property type="match status" value="2"/>
</dbReference>
<dbReference type="SUPFAM" id="SSF52540">
    <property type="entry name" value="P-loop containing nucleoside triphosphate hydrolases"/>
    <property type="match status" value="1"/>
</dbReference>
<dbReference type="CDD" id="cd18787">
    <property type="entry name" value="SF2_C_DEAD"/>
    <property type="match status" value="1"/>
</dbReference>
<dbReference type="PANTHER" id="PTHR47959">
    <property type="entry name" value="ATP-DEPENDENT RNA HELICASE RHLE-RELATED"/>
    <property type="match status" value="1"/>
</dbReference>
<evidence type="ECO:0000256" key="4">
    <source>
        <dbReference type="ARBA" id="ARBA00022840"/>
    </source>
</evidence>
<evidence type="ECO:0000256" key="5">
    <source>
        <dbReference type="ARBA" id="ARBA00038437"/>
    </source>
</evidence>
<keyword evidence="2" id="KW-0378">Hydrolase</keyword>
<accession>A0A832LUF2</accession>
<evidence type="ECO:0000256" key="2">
    <source>
        <dbReference type="ARBA" id="ARBA00022801"/>
    </source>
</evidence>
<evidence type="ECO:0000259" key="6">
    <source>
        <dbReference type="SMART" id="SM00490"/>
    </source>
</evidence>
<dbReference type="InterPro" id="IPR050079">
    <property type="entry name" value="DEAD_box_RNA_helicase"/>
</dbReference>
<dbReference type="PANTHER" id="PTHR47959:SF1">
    <property type="entry name" value="ATP-DEPENDENT RNA HELICASE DBPA"/>
    <property type="match status" value="1"/>
</dbReference>
<dbReference type="SMART" id="SM00490">
    <property type="entry name" value="HELICc"/>
    <property type="match status" value="1"/>
</dbReference>
<organism evidence="7">
    <name type="scientific">Caldimicrobium thiodismutans</name>
    <dbReference type="NCBI Taxonomy" id="1653476"/>
    <lineage>
        <taxon>Bacteria</taxon>
        <taxon>Pseudomonadati</taxon>
        <taxon>Thermodesulfobacteriota</taxon>
        <taxon>Thermodesulfobacteria</taxon>
        <taxon>Thermodesulfobacteriales</taxon>
        <taxon>Thermodesulfobacteriaceae</taxon>
        <taxon>Caldimicrobium</taxon>
    </lineage>
</organism>
<dbReference type="InterPro" id="IPR027417">
    <property type="entry name" value="P-loop_NTPase"/>
</dbReference>
<dbReference type="GO" id="GO:0005829">
    <property type="term" value="C:cytosol"/>
    <property type="evidence" value="ECO:0007669"/>
    <property type="project" value="TreeGrafter"/>
</dbReference>
<dbReference type="GO" id="GO:0016787">
    <property type="term" value="F:hydrolase activity"/>
    <property type="evidence" value="ECO:0007669"/>
    <property type="project" value="UniProtKB-KW"/>
</dbReference>
<keyword evidence="1" id="KW-0547">Nucleotide-binding</keyword>
<dbReference type="InterPro" id="IPR001650">
    <property type="entry name" value="Helicase_C-like"/>
</dbReference>
<dbReference type="AlphaFoldDB" id="A0A832LUF2"/>
<dbReference type="EMBL" id="DSZU01000030">
    <property type="protein sequence ID" value="HGV54877.1"/>
    <property type="molecule type" value="Genomic_DNA"/>
</dbReference>
<feature type="domain" description="Helicase C-terminal" evidence="6">
    <location>
        <begin position="1"/>
        <end position="60"/>
    </location>
</feature>
<keyword evidence="4" id="KW-0067">ATP-binding</keyword>
<dbReference type="GO" id="GO:0003724">
    <property type="term" value="F:RNA helicase activity"/>
    <property type="evidence" value="ECO:0007669"/>
    <property type="project" value="TreeGrafter"/>
</dbReference>
<sequence>MKELGFKVEALQGEQGQRKREAVLRGFREGAFNILVATDNLLPKDTDSYIHRIGRTGRAGRSGRAYSIMSFGEAKYLHSILKRVKDRIEICKD</sequence>
<reference evidence="7" key="1">
    <citation type="journal article" date="2020" name="mSystems">
        <title>Genome- and Community-Level Interaction Insights into Carbon Utilization and Element Cycling Functions of Hydrothermarchaeota in Hydrothermal Sediment.</title>
        <authorList>
            <person name="Zhou Z."/>
            <person name="Liu Y."/>
            <person name="Xu W."/>
            <person name="Pan J."/>
            <person name="Luo Z.H."/>
            <person name="Li M."/>
        </authorList>
    </citation>
    <scope>NUCLEOTIDE SEQUENCE [LARGE SCALE GENOMIC DNA]</scope>
    <source>
        <strain evidence="7">SpSt-605</strain>
    </source>
</reference>
<dbReference type="GO" id="GO:0005524">
    <property type="term" value="F:ATP binding"/>
    <property type="evidence" value="ECO:0007669"/>
    <property type="project" value="UniProtKB-KW"/>
</dbReference>
<keyword evidence="3 7" id="KW-0347">Helicase</keyword>
<evidence type="ECO:0000313" key="7">
    <source>
        <dbReference type="EMBL" id="HGV54877.1"/>
    </source>
</evidence>
<comment type="caution">
    <text evidence="7">The sequence shown here is derived from an EMBL/GenBank/DDBJ whole genome shotgun (WGS) entry which is preliminary data.</text>
</comment>
<protein>
    <submittedName>
        <fullName evidence="7">DEAD/DEAH box helicase</fullName>
    </submittedName>
</protein>
<evidence type="ECO:0000256" key="3">
    <source>
        <dbReference type="ARBA" id="ARBA00022806"/>
    </source>
</evidence>
<evidence type="ECO:0000256" key="1">
    <source>
        <dbReference type="ARBA" id="ARBA00022741"/>
    </source>
</evidence>
<dbReference type="Pfam" id="PF00271">
    <property type="entry name" value="Helicase_C"/>
    <property type="match status" value="1"/>
</dbReference>